<dbReference type="Gene3D" id="3.40.630.30">
    <property type="match status" value="1"/>
</dbReference>
<organism evidence="2 3">
    <name type="scientific">Metarhizium rileyi (strain RCEF 4871)</name>
    <name type="common">Nomuraea rileyi</name>
    <dbReference type="NCBI Taxonomy" id="1649241"/>
    <lineage>
        <taxon>Eukaryota</taxon>
        <taxon>Fungi</taxon>
        <taxon>Dikarya</taxon>
        <taxon>Ascomycota</taxon>
        <taxon>Pezizomycotina</taxon>
        <taxon>Sordariomycetes</taxon>
        <taxon>Hypocreomycetidae</taxon>
        <taxon>Hypocreales</taxon>
        <taxon>Clavicipitaceae</taxon>
        <taxon>Metarhizium</taxon>
    </lineage>
</organism>
<dbReference type="PROSITE" id="PS51186">
    <property type="entry name" value="GNAT"/>
    <property type="match status" value="1"/>
</dbReference>
<dbReference type="CDD" id="cd04301">
    <property type="entry name" value="NAT_SF"/>
    <property type="match status" value="1"/>
</dbReference>
<evidence type="ECO:0000313" key="3">
    <source>
        <dbReference type="Proteomes" id="UP000243498"/>
    </source>
</evidence>
<dbReference type="InterPro" id="IPR016181">
    <property type="entry name" value="Acyl_CoA_acyltransferase"/>
</dbReference>
<proteinExistence type="predicted"/>
<reference evidence="2 3" key="1">
    <citation type="journal article" date="2016" name="Genome Biol. Evol.">
        <title>Divergent and convergent evolution of fungal pathogenicity.</title>
        <authorList>
            <person name="Shang Y."/>
            <person name="Xiao G."/>
            <person name="Zheng P."/>
            <person name="Cen K."/>
            <person name="Zhan S."/>
            <person name="Wang C."/>
        </authorList>
    </citation>
    <scope>NUCLEOTIDE SEQUENCE [LARGE SCALE GENOMIC DNA]</scope>
    <source>
        <strain evidence="2 3">RCEF 4871</strain>
    </source>
</reference>
<dbReference type="AlphaFoldDB" id="A0A167KGD2"/>
<dbReference type="InterPro" id="IPR000182">
    <property type="entry name" value="GNAT_dom"/>
</dbReference>
<feature type="domain" description="N-acetyltransferase" evidence="1">
    <location>
        <begin position="74"/>
        <end position="222"/>
    </location>
</feature>
<dbReference type="Pfam" id="PF13673">
    <property type="entry name" value="Acetyltransf_10"/>
    <property type="match status" value="1"/>
</dbReference>
<dbReference type="PANTHER" id="PTHR42791:SF2">
    <property type="entry name" value="N-ACETYLTRANSFERASE DOMAIN-CONTAINING PROTEIN"/>
    <property type="match status" value="1"/>
</dbReference>
<dbReference type="GO" id="GO:0016747">
    <property type="term" value="F:acyltransferase activity, transferring groups other than amino-acyl groups"/>
    <property type="evidence" value="ECO:0007669"/>
    <property type="project" value="InterPro"/>
</dbReference>
<sequence>MILTSSCDMSKPSFEILIPLADDAAFTADVHLRAMADDTLTRAQFPSPEALDFFRQWLTKNTLEHIWHSDKGVLIARNPATGELASFIKWLEYGPGGEVDLASAATTLEDEWPESCGRSILDEYRSIAAGIRRRILGRQGYFHVTYLCTDPKWGRRGAASALLRELEHMADDAGKAIVLESVVSAVPLYKRLGFETRQVLQMVLPSPGSTERTERYSEQTMVWTPASLDSALEAQAQC</sequence>
<dbReference type="InterPro" id="IPR052523">
    <property type="entry name" value="Trichothecene_AcTrans"/>
</dbReference>
<dbReference type="Proteomes" id="UP000243498">
    <property type="component" value="Unassembled WGS sequence"/>
</dbReference>
<dbReference type="SUPFAM" id="SSF55729">
    <property type="entry name" value="Acyl-CoA N-acyltransferases (Nat)"/>
    <property type="match status" value="1"/>
</dbReference>
<comment type="caution">
    <text evidence="2">The sequence shown here is derived from an EMBL/GenBank/DDBJ whole genome shotgun (WGS) entry which is preliminary data.</text>
</comment>
<dbReference type="OMA" id="HVTYLCT"/>
<gene>
    <name evidence="2" type="ORF">NOR_00294</name>
</gene>
<name>A0A167KGD2_METRR</name>
<dbReference type="PANTHER" id="PTHR42791">
    <property type="entry name" value="GNAT FAMILY ACETYLTRANSFERASE"/>
    <property type="match status" value="1"/>
</dbReference>
<protein>
    <submittedName>
        <fullName evidence="2">GNAT family acetyltransferase</fullName>
    </submittedName>
</protein>
<evidence type="ECO:0000313" key="2">
    <source>
        <dbReference type="EMBL" id="OAA51701.1"/>
    </source>
</evidence>
<dbReference type="OrthoDB" id="61113at2759"/>
<dbReference type="EMBL" id="AZHC01000001">
    <property type="protein sequence ID" value="OAA51701.1"/>
    <property type="molecule type" value="Genomic_DNA"/>
</dbReference>
<keyword evidence="3" id="KW-1185">Reference proteome</keyword>
<accession>A0A167KGD2</accession>
<evidence type="ECO:0000259" key="1">
    <source>
        <dbReference type="PROSITE" id="PS51186"/>
    </source>
</evidence>